<dbReference type="EMBL" id="JADCKQ010000017">
    <property type="protein sequence ID" value="MBI1495302.1"/>
    <property type="molecule type" value="Genomic_DNA"/>
</dbReference>
<dbReference type="Proteomes" id="UP000640583">
    <property type="component" value="Unassembled WGS sequence"/>
</dbReference>
<dbReference type="PROSITE" id="PS50206">
    <property type="entry name" value="RHODANESE_3"/>
    <property type="match status" value="1"/>
</dbReference>
<feature type="domain" description="Rhodanese" evidence="1">
    <location>
        <begin position="47"/>
        <end position="147"/>
    </location>
</feature>
<dbReference type="InterPro" id="IPR001763">
    <property type="entry name" value="Rhodanese-like_dom"/>
</dbReference>
<dbReference type="Gene3D" id="3.40.250.10">
    <property type="entry name" value="Rhodanese-like domain"/>
    <property type="match status" value="1"/>
</dbReference>
<name>A0A8J7LR87_9RHOB</name>
<dbReference type="Pfam" id="PF00581">
    <property type="entry name" value="Rhodanese"/>
    <property type="match status" value="1"/>
</dbReference>
<accession>A0A8J7LR87</accession>
<gene>
    <name evidence="2" type="ORF">H1D41_16795</name>
</gene>
<sequence length="150" mass="16238">MPQAVLSRRKLVITTLAAAGAGGIWYMNRLPFEGQAISPVEAHALAGRGEITLVDIRRPDEWRATGIGEGAWGIDMRDEDFIAQLEGLVDYQRDAPVALICARGVRSNRMSQRLLDAGFTNIIDVPEGMLGSSSGPGWLSRGLPTETYQG</sequence>
<dbReference type="CDD" id="cd00158">
    <property type="entry name" value="RHOD"/>
    <property type="match status" value="1"/>
</dbReference>
<reference evidence="2" key="1">
    <citation type="submission" date="2020-10" db="EMBL/GenBank/DDBJ databases">
        <title>Paenihalocynthiibacter styelae gen. nov., sp. nov., isolated from stalked sea squirt Styela clava.</title>
        <authorList>
            <person name="Kim Y.-O."/>
            <person name="Yoon J.-H."/>
        </authorList>
    </citation>
    <scope>NUCLEOTIDE SEQUENCE</scope>
    <source>
        <strain evidence="2">MYP1-1</strain>
    </source>
</reference>
<dbReference type="SUPFAM" id="SSF52821">
    <property type="entry name" value="Rhodanese/Cell cycle control phosphatase"/>
    <property type="match status" value="1"/>
</dbReference>
<evidence type="ECO:0000259" key="1">
    <source>
        <dbReference type="PROSITE" id="PS50206"/>
    </source>
</evidence>
<organism evidence="2 3">
    <name type="scientific">Halocynthiibacter styelae</name>
    <dbReference type="NCBI Taxonomy" id="2761955"/>
    <lineage>
        <taxon>Bacteria</taxon>
        <taxon>Pseudomonadati</taxon>
        <taxon>Pseudomonadota</taxon>
        <taxon>Alphaproteobacteria</taxon>
        <taxon>Rhodobacterales</taxon>
        <taxon>Paracoccaceae</taxon>
        <taxon>Halocynthiibacter</taxon>
    </lineage>
</organism>
<evidence type="ECO:0000313" key="3">
    <source>
        <dbReference type="Proteomes" id="UP000640583"/>
    </source>
</evidence>
<dbReference type="SMART" id="SM00450">
    <property type="entry name" value="RHOD"/>
    <property type="match status" value="1"/>
</dbReference>
<keyword evidence="3" id="KW-1185">Reference proteome</keyword>
<dbReference type="AlphaFoldDB" id="A0A8J7LR87"/>
<comment type="caution">
    <text evidence="2">The sequence shown here is derived from an EMBL/GenBank/DDBJ whole genome shotgun (WGS) entry which is preliminary data.</text>
</comment>
<protein>
    <submittedName>
        <fullName evidence="2">Rhodanese-like domain-containing protein</fullName>
    </submittedName>
</protein>
<evidence type="ECO:0000313" key="2">
    <source>
        <dbReference type="EMBL" id="MBI1495302.1"/>
    </source>
</evidence>
<dbReference type="InterPro" id="IPR036873">
    <property type="entry name" value="Rhodanese-like_dom_sf"/>
</dbReference>
<dbReference type="RefSeq" id="WP_228850008.1">
    <property type="nucleotide sequence ID" value="NZ_JADCKQ010000017.1"/>
</dbReference>
<proteinExistence type="predicted"/>